<evidence type="ECO:0000256" key="9">
    <source>
        <dbReference type="ARBA" id="ARBA00022884"/>
    </source>
</evidence>
<sequence length="708" mass="77797">MFLAAFAFAVLCILPLCVSVSSSRLHIGVLGATEVGYRHRTTHNFAHCNLNSHLGSSASLQGCDGAIARGLRGHCAFLANTGAFRDKKGLKRKDVIHGNDGYVEEDPGDVGVDVSSMPSAASTRERIKSLSDQLASARDHRERVHVLASNGAILYKGAPEPSVLTKPPLSLSESKCFRLPDSGQVSNTSRNYFLFQPPCEVDYKLVSGCVSSIFVAVHVDSYGLVHVDGTSDSLITKATLALILDAVELKQSAEVLGMRACDVGHESTLSGLGFMKHDGVGTILNHIRSEVRSQSDRLNVVRRSQRHSSKKYSKRVAALLSGGVDSSVALWLLKSRGYDVEAFYLKVWGVEKAEDTGNCEWATDVDYAMNVCSMLDVPLHILPFQDLYHEQVLRPFVEGTRLGKTPNPDVCCNEFIKFGAFADYATRWGFSHVASGHYASVVEDLCKTDHPGYASDATPGPYSERITRLNLCKDLKKDQTYFLSRLTQRQLRHVIFPLSRLLKVEVREIARTLGFMNYARKDSVGLCFLGKVDVRSFLAERLGQIPGPIVDYDSGECIGEHPGLYHFTVGQREGIAQYLSSVRETHRARYVVRKDVATNTLYVTSSYHCGRYVTEGGVRRRFEISDLTWTVPDFSRHITCEGAPLLSLKLRHSPALARGVIQFDDPKNPTRASVNLDRADVGVASGQYAAFYAGDECIGAGKMVASVT</sequence>
<dbReference type="InterPro" id="IPR051305">
    <property type="entry name" value="tRNA_2-thiouridylase_MnmA"/>
</dbReference>
<dbReference type="GeneID" id="39872742"/>
<dbReference type="SUPFAM" id="SSF52402">
    <property type="entry name" value="Adenine nucleotide alpha hydrolases-like"/>
    <property type="match status" value="1"/>
</dbReference>
<name>A0A2H6K7J4_9APIC</name>
<dbReference type="InterPro" id="IPR003808">
    <property type="entry name" value="Fe-S_metab-assoc_dom"/>
</dbReference>
<dbReference type="InterPro" id="IPR014729">
    <property type="entry name" value="Rossmann-like_a/b/a_fold"/>
</dbReference>
<dbReference type="SUPFAM" id="SSF82649">
    <property type="entry name" value="SufE/NifU"/>
    <property type="match status" value="1"/>
</dbReference>
<keyword evidence="5 16" id="KW-0808">Transferase</keyword>
<evidence type="ECO:0000256" key="5">
    <source>
        <dbReference type="ARBA" id="ARBA00022679"/>
    </source>
</evidence>
<evidence type="ECO:0000256" key="11">
    <source>
        <dbReference type="ARBA" id="ARBA00049564"/>
    </source>
</evidence>
<dbReference type="EMBL" id="BDSA01000001">
    <property type="protein sequence ID" value="GBE58972.1"/>
    <property type="molecule type" value="Genomic_DNA"/>
</dbReference>
<evidence type="ECO:0000313" key="17">
    <source>
        <dbReference type="Proteomes" id="UP000236319"/>
    </source>
</evidence>
<dbReference type="InterPro" id="IPR004506">
    <property type="entry name" value="MnmA-like"/>
</dbReference>
<evidence type="ECO:0000313" key="16">
    <source>
        <dbReference type="EMBL" id="GBE58972.1"/>
    </source>
</evidence>
<dbReference type="Proteomes" id="UP000236319">
    <property type="component" value="Unassembled WGS sequence"/>
</dbReference>
<dbReference type="GO" id="GO:0061708">
    <property type="term" value="F:tRNA-5-taurinomethyluridine 2-sulfurtransferase"/>
    <property type="evidence" value="ECO:0007669"/>
    <property type="project" value="UniProtKB-EC"/>
</dbReference>
<reference evidence="16 17" key="1">
    <citation type="journal article" date="2017" name="BMC Genomics">
        <title>Whole-genome assembly of Babesia ovata and comparative genomics between closely related pathogens.</title>
        <authorList>
            <person name="Yamagishi J."/>
            <person name="Asada M."/>
            <person name="Hakimi H."/>
            <person name="Tanaka T.Q."/>
            <person name="Sugimoto C."/>
            <person name="Kawazu S."/>
        </authorList>
    </citation>
    <scope>NUCLEOTIDE SEQUENCE [LARGE SCALE GENOMIC DNA]</scope>
    <source>
        <strain evidence="16 17">Miyake</strain>
    </source>
</reference>
<dbReference type="EC" id="2.8.1.14" evidence="3"/>
<comment type="catalytic activity">
    <reaction evidence="11">
        <text>5-taurinomethyluridine(34) in tRNA + S-sulfanyl-L-cysteinyl-[protein] + AH2 + ATP = 5-taurinomethyl-2-thiouridine(34) in tRNA + L-cysteinyl-[protein] + A + AMP + diphosphate + H(+)</text>
        <dbReference type="Rhea" id="RHEA:47040"/>
        <dbReference type="Rhea" id="RHEA-COMP:10131"/>
        <dbReference type="Rhea" id="RHEA-COMP:11726"/>
        <dbReference type="Rhea" id="RHEA-COMP:11732"/>
        <dbReference type="Rhea" id="RHEA-COMP:11733"/>
        <dbReference type="ChEBI" id="CHEBI:13193"/>
        <dbReference type="ChEBI" id="CHEBI:15378"/>
        <dbReference type="ChEBI" id="CHEBI:17499"/>
        <dbReference type="ChEBI" id="CHEBI:29950"/>
        <dbReference type="ChEBI" id="CHEBI:30616"/>
        <dbReference type="ChEBI" id="CHEBI:33019"/>
        <dbReference type="ChEBI" id="CHEBI:61963"/>
        <dbReference type="ChEBI" id="CHEBI:87171"/>
        <dbReference type="ChEBI" id="CHEBI:87172"/>
        <dbReference type="ChEBI" id="CHEBI:456215"/>
        <dbReference type="EC" id="2.8.1.14"/>
    </reaction>
</comment>
<evidence type="ECO:0000256" key="4">
    <source>
        <dbReference type="ARBA" id="ARBA00022555"/>
    </source>
</evidence>
<dbReference type="PANTHER" id="PTHR43052">
    <property type="match status" value="1"/>
</dbReference>
<feature type="chain" id="PRO_5014173337" description="tRNA-5-taurinomethyluridine 2-sulfurtransferase" evidence="12">
    <location>
        <begin position="20"/>
        <end position="708"/>
    </location>
</feature>
<keyword evidence="7" id="KW-0547">Nucleotide-binding</keyword>
<comment type="similarity">
    <text evidence="2">Belongs to the MnmA/TRMU family.</text>
</comment>
<gene>
    <name evidence="16" type="ORF">BOVATA_004650</name>
</gene>
<dbReference type="NCBIfam" id="TIGR00420">
    <property type="entry name" value="trmU"/>
    <property type="match status" value="1"/>
</dbReference>
<dbReference type="CDD" id="cd01998">
    <property type="entry name" value="MnmA_TRMU-like"/>
    <property type="match status" value="1"/>
</dbReference>
<keyword evidence="10" id="KW-1015">Disulfide bond</keyword>
<proteinExistence type="inferred from homology"/>
<evidence type="ECO:0000259" key="15">
    <source>
        <dbReference type="Pfam" id="PF20259"/>
    </source>
</evidence>
<evidence type="ECO:0000259" key="13">
    <source>
        <dbReference type="Pfam" id="PF02657"/>
    </source>
</evidence>
<dbReference type="Gene3D" id="3.40.50.620">
    <property type="entry name" value="HUPs"/>
    <property type="match status" value="1"/>
</dbReference>
<feature type="signal peptide" evidence="12">
    <location>
        <begin position="1"/>
        <end position="19"/>
    </location>
</feature>
<dbReference type="InterPro" id="IPR046884">
    <property type="entry name" value="MnmA-like_central"/>
</dbReference>
<keyword evidence="9" id="KW-0694">RNA-binding</keyword>
<feature type="domain" description="Fe-S metabolism associated" evidence="13">
    <location>
        <begin position="201"/>
        <end position="289"/>
    </location>
</feature>
<evidence type="ECO:0000256" key="10">
    <source>
        <dbReference type="ARBA" id="ARBA00023157"/>
    </source>
</evidence>
<feature type="domain" description="tRNA-specific 2-thiouridylase MnmA-like central" evidence="15">
    <location>
        <begin position="536"/>
        <end position="604"/>
    </location>
</feature>
<organism evidence="16 17">
    <name type="scientific">Babesia ovata</name>
    <dbReference type="NCBI Taxonomy" id="189622"/>
    <lineage>
        <taxon>Eukaryota</taxon>
        <taxon>Sar</taxon>
        <taxon>Alveolata</taxon>
        <taxon>Apicomplexa</taxon>
        <taxon>Aconoidasida</taxon>
        <taxon>Piroplasmida</taxon>
        <taxon>Babesiidae</taxon>
        <taxon>Babesia</taxon>
    </lineage>
</organism>
<dbReference type="Gene3D" id="2.40.30.10">
    <property type="entry name" value="Translation factors"/>
    <property type="match status" value="1"/>
</dbReference>
<dbReference type="Gene3D" id="3.90.1010.10">
    <property type="match status" value="1"/>
</dbReference>
<dbReference type="GO" id="GO:0000049">
    <property type="term" value="F:tRNA binding"/>
    <property type="evidence" value="ECO:0007669"/>
    <property type="project" value="UniProtKB-KW"/>
</dbReference>
<dbReference type="InterPro" id="IPR046885">
    <property type="entry name" value="MnmA-like_C"/>
</dbReference>
<keyword evidence="8" id="KW-0067">ATP-binding</keyword>
<keyword evidence="4" id="KW-0820">tRNA-binding</keyword>
<keyword evidence="6" id="KW-0819">tRNA processing</keyword>
<evidence type="ECO:0000259" key="14">
    <source>
        <dbReference type="Pfam" id="PF20258"/>
    </source>
</evidence>
<dbReference type="GO" id="GO:0005524">
    <property type="term" value="F:ATP binding"/>
    <property type="evidence" value="ECO:0007669"/>
    <property type="project" value="UniProtKB-KW"/>
</dbReference>
<dbReference type="PANTHER" id="PTHR43052:SF1">
    <property type="entry name" value="TRNA-5-TAURINOMETHYLURIDINE 2-SULFURTRANSFERASE"/>
    <property type="match status" value="1"/>
</dbReference>
<keyword evidence="12" id="KW-0732">Signal</keyword>
<dbReference type="OrthoDB" id="3685at2759"/>
<evidence type="ECO:0000256" key="2">
    <source>
        <dbReference type="ARBA" id="ARBA00006191"/>
    </source>
</evidence>
<evidence type="ECO:0000256" key="1">
    <source>
        <dbReference type="ARBA" id="ARBA00003986"/>
    </source>
</evidence>
<evidence type="ECO:0000256" key="3">
    <source>
        <dbReference type="ARBA" id="ARBA00011953"/>
    </source>
</evidence>
<dbReference type="RefSeq" id="XP_028865215.1">
    <property type="nucleotide sequence ID" value="XM_029009382.1"/>
</dbReference>
<dbReference type="Gene3D" id="2.30.30.280">
    <property type="entry name" value="Adenine nucleotide alpha hydrolases-like domains"/>
    <property type="match status" value="1"/>
</dbReference>
<feature type="domain" description="tRNA-specific 2-thiouridylase MnmA-like C-terminal" evidence="14">
    <location>
        <begin position="621"/>
        <end position="702"/>
    </location>
</feature>
<dbReference type="InterPro" id="IPR023382">
    <property type="entry name" value="MnmA-like_central_sf"/>
</dbReference>
<accession>A0A2H6K7J4</accession>
<dbReference type="Pfam" id="PF02657">
    <property type="entry name" value="SufE"/>
    <property type="match status" value="1"/>
</dbReference>
<evidence type="ECO:0000256" key="7">
    <source>
        <dbReference type="ARBA" id="ARBA00022741"/>
    </source>
</evidence>
<dbReference type="VEuPathDB" id="PiroplasmaDB:BOVATA_004650"/>
<keyword evidence="17" id="KW-1185">Reference proteome</keyword>
<dbReference type="AlphaFoldDB" id="A0A2H6K7J4"/>
<evidence type="ECO:0000256" key="6">
    <source>
        <dbReference type="ARBA" id="ARBA00022694"/>
    </source>
</evidence>
<comment type="caution">
    <text evidence="16">The sequence shown here is derived from an EMBL/GenBank/DDBJ whole genome shotgun (WGS) entry which is preliminary data.</text>
</comment>
<dbReference type="Pfam" id="PF03054">
    <property type="entry name" value="tRNA_Me_trans"/>
    <property type="match status" value="1"/>
</dbReference>
<evidence type="ECO:0000256" key="12">
    <source>
        <dbReference type="SAM" id="SignalP"/>
    </source>
</evidence>
<evidence type="ECO:0000256" key="8">
    <source>
        <dbReference type="ARBA" id="ARBA00022840"/>
    </source>
</evidence>
<comment type="function">
    <text evidence="1">Catalyzes the 2-thiolation of uridine at the wobble position (U34) of mitochondrial tRNA(Lys), tRNA(Glu) and tRNA(Gln). Required for the formation of 5-taurinomethyl-2-thiouridine (tm5s2U) of mitochondrial tRNA(Lys), tRNA(Glu), and tRNA(Gln) at the wobble position. ATP is required to activate the C2 atom of the wobble base.</text>
</comment>
<dbReference type="Pfam" id="PF20259">
    <property type="entry name" value="tRNA_Me_trans_M"/>
    <property type="match status" value="1"/>
</dbReference>
<dbReference type="GO" id="GO:0008033">
    <property type="term" value="P:tRNA processing"/>
    <property type="evidence" value="ECO:0007669"/>
    <property type="project" value="UniProtKB-KW"/>
</dbReference>
<dbReference type="NCBIfam" id="NF001138">
    <property type="entry name" value="PRK00143.1"/>
    <property type="match status" value="1"/>
</dbReference>
<protein>
    <recommendedName>
        <fullName evidence="3">tRNA-5-taurinomethyluridine 2-sulfurtransferase</fullName>
        <ecNumber evidence="3">2.8.1.14</ecNumber>
    </recommendedName>
</protein>
<dbReference type="Pfam" id="PF20258">
    <property type="entry name" value="tRNA_Me_trans_C"/>
    <property type="match status" value="1"/>
</dbReference>